<dbReference type="EMBL" id="CAJVPZ010000295">
    <property type="protein sequence ID" value="CAG8460249.1"/>
    <property type="molecule type" value="Genomic_DNA"/>
</dbReference>
<organism evidence="2 3">
    <name type="scientific">Racocetra fulgida</name>
    <dbReference type="NCBI Taxonomy" id="60492"/>
    <lineage>
        <taxon>Eukaryota</taxon>
        <taxon>Fungi</taxon>
        <taxon>Fungi incertae sedis</taxon>
        <taxon>Mucoromycota</taxon>
        <taxon>Glomeromycotina</taxon>
        <taxon>Glomeromycetes</taxon>
        <taxon>Diversisporales</taxon>
        <taxon>Gigasporaceae</taxon>
        <taxon>Racocetra</taxon>
    </lineage>
</organism>
<reference evidence="2" key="1">
    <citation type="submission" date="2021-06" db="EMBL/GenBank/DDBJ databases">
        <authorList>
            <person name="Kallberg Y."/>
            <person name="Tangrot J."/>
            <person name="Rosling A."/>
        </authorList>
    </citation>
    <scope>NUCLEOTIDE SEQUENCE</scope>
    <source>
        <strain evidence="2">IN212</strain>
    </source>
</reference>
<feature type="non-terminal residue" evidence="2">
    <location>
        <position position="198"/>
    </location>
</feature>
<sequence>YQPILQRISIDNPQDESDDEKGISIKNMNKSDGLTEQKIEIGGDVSVMISKNKNIRSSDSNQAGLEKKSAEENNIKSNKAIGEKNDHKLDNLEVEVDQLLLVMRNSNSEFVDVWCSNRTYNISYCDQEELTGDEIGVNKEISLIDFNESDQIDERKPKSIFDFKIDVVLEEEKIVEDLLKVLRDNDSNEFDCGMDLSK</sequence>
<feature type="region of interest" description="Disordered" evidence="1">
    <location>
        <begin position="1"/>
        <end position="27"/>
    </location>
</feature>
<dbReference type="AlphaFoldDB" id="A0A9N8VSY1"/>
<comment type="caution">
    <text evidence="2">The sequence shown here is derived from an EMBL/GenBank/DDBJ whole genome shotgun (WGS) entry which is preliminary data.</text>
</comment>
<gene>
    <name evidence="2" type="ORF">RFULGI_LOCUS651</name>
</gene>
<dbReference type="Proteomes" id="UP000789396">
    <property type="component" value="Unassembled WGS sequence"/>
</dbReference>
<dbReference type="OrthoDB" id="10457515at2759"/>
<accession>A0A9N8VSY1</accession>
<proteinExistence type="predicted"/>
<protein>
    <submittedName>
        <fullName evidence="2">157_t:CDS:1</fullName>
    </submittedName>
</protein>
<evidence type="ECO:0000313" key="2">
    <source>
        <dbReference type="EMBL" id="CAG8460249.1"/>
    </source>
</evidence>
<evidence type="ECO:0000313" key="3">
    <source>
        <dbReference type="Proteomes" id="UP000789396"/>
    </source>
</evidence>
<keyword evidence="3" id="KW-1185">Reference proteome</keyword>
<name>A0A9N8VSY1_9GLOM</name>
<evidence type="ECO:0000256" key="1">
    <source>
        <dbReference type="SAM" id="MobiDB-lite"/>
    </source>
</evidence>